<organism evidence="1 2">
    <name type="scientific">Teichococcus deserti</name>
    <dbReference type="NCBI Taxonomy" id="1817963"/>
    <lineage>
        <taxon>Bacteria</taxon>
        <taxon>Pseudomonadati</taxon>
        <taxon>Pseudomonadota</taxon>
        <taxon>Alphaproteobacteria</taxon>
        <taxon>Acetobacterales</taxon>
        <taxon>Roseomonadaceae</taxon>
        <taxon>Roseomonas</taxon>
    </lineage>
</organism>
<evidence type="ECO:0000313" key="1">
    <source>
        <dbReference type="EMBL" id="ONG53275.1"/>
    </source>
</evidence>
<sequence>MTPVHLTPGEEMLKAATRRLLEDRGPLDAVALETRVGKSQLATYQSRNSDHFMPLDVLLRLTALQREEAVARGDTPSPPELLVEVARQAGYGLVPLEAAGGEQVLACIAEWSSEVADVQAAVANALRDGRICAADAAKIEREALEMIADGKRLVASLRSLVEGAKLGVREAPRRVA</sequence>
<dbReference type="GO" id="GO:0003677">
    <property type="term" value="F:DNA binding"/>
    <property type="evidence" value="ECO:0007669"/>
    <property type="project" value="InterPro"/>
</dbReference>
<evidence type="ECO:0000313" key="2">
    <source>
        <dbReference type="Proteomes" id="UP000188879"/>
    </source>
</evidence>
<dbReference type="EMBL" id="MLCO01000105">
    <property type="protein sequence ID" value="ONG53275.1"/>
    <property type="molecule type" value="Genomic_DNA"/>
</dbReference>
<comment type="caution">
    <text evidence="1">The sequence shown here is derived from an EMBL/GenBank/DDBJ whole genome shotgun (WGS) entry which is preliminary data.</text>
</comment>
<reference evidence="1 2" key="1">
    <citation type="submission" date="2016-10" db="EMBL/GenBank/DDBJ databases">
        <title>Draft Genome sequence of Roseomonas sp. strain M3.</title>
        <authorList>
            <person name="Subhash Y."/>
            <person name="Lee S."/>
        </authorList>
    </citation>
    <scope>NUCLEOTIDE SEQUENCE [LARGE SCALE GENOMIC DNA]</scope>
    <source>
        <strain evidence="1 2">M3</strain>
    </source>
</reference>
<proteinExistence type="predicted"/>
<name>A0A1V2H1T2_9PROT</name>
<dbReference type="RefSeq" id="WP_076957689.1">
    <property type="nucleotide sequence ID" value="NZ_MLCO01000105.1"/>
</dbReference>
<dbReference type="OrthoDB" id="7268744at2"/>
<dbReference type="Proteomes" id="UP000188879">
    <property type="component" value="Unassembled WGS sequence"/>
</dbReference>
<gene>
    <name evidence="1" type="ORF">BKE38_12500</name>
</gene>
<dbReference type="Pfam" id="PF06892">
    <property type="entry name" value="Phage_CP76"/>
    <property type="match status" value="1"/>
</dbReference>
<dbReference type="InterPro" id="IPR009679">
    <property type="entry name" value="Phage_186_CII-like"/>
</dbReference>
<protein>
    <submittedName>
        <fullName evidence="1">Uncharacterized protein</fullName>
    </submittedName>
</protein>
<keyword evidence="2" id="KW-1185">Reference proteome</keyword>
<dbReference type="AlphaFoldDB" id="A0A1V2H1T2"/>
<accession>A0A1V2H1T2</accession>